<sequence length="361" mass="39156">MKKLLLLEWILFIGLSTGVALGDACTLSDQLIELNSVSSSGENCIINLKYSFTLDKNKGNKFAYIHFWLTSSYPNPEYKHGPDKGELGPVLATVAISTDDPVSLLTTYGPDETVTPIFAGLTISQTDLGGGKFRITVDNIGFTVPGACTSLPDITGDVWASQSNDKKTPPVHCALQGINTILPVSLARFNGTLLDNAVSLSWTTAEEAGASHFDIERSVDSREFVQLGRVQAKGNSSATTQYRFLDTRPLGGNNYYRLRMVDADGTSEYSRVIAVDNHTGSVAFELLGNPVPNREIRFLLKNEDPAHVSLYDLSGKAIRFTLGRSGNEFVIKPKNSLASGLYLLSLQRSNGGKLTKKVAMP</sequence>
<organism evidence="1 2">
    <name type="scientific">Dyadobacter beijingensis</name>
    <dbReference type="NCBI Taxonomy" id="365489"/>
    <lineage>
        <taxon>Bacteria</taxon>
        <taxon>Pseudomonadati</taxon>
        <taxon>Bacteroidota</taxon>
        <taxon>Cytophagia</taxon>
        <taxon>Cytophagales</taxon>
        <taxon>Spirosomataceae</taxon>
        <taxon>Dyadobacter</taxon>
    </lineage>
</organism>
<comment type="caution">
    <text evidence="1">The sequence shown here is derived from an EMBL/GenBank/DDBJ whole genome shotgun (WGS) entry which is preliminary data.</text>
</comment>
<keyword evidence="2" id="KW-1185">Reference proteome</keyword>
<evidence type="ECO:0000313" key="2">
    <source>
        <dbReference type="Proteomes" id="UP000632339"/>
    </source>
</evidence>
<dbReference type="InterPro" id="IPR026444">
    <property type="entry name" value="Secre_tail"/>
</dbReference>
<dbReference type="RefSeq" id="WP_019945028.1">
    <property type="nucleotide sequence ID" value="NZ_BMLI01000003.1"/>
</dbReference>
<name>A0ABQ2IGV7_9BACT</name>
<dbReference type="Gene3D" id="2.60.40.10">
    <property type="entry name" value="Immunoglobulins"/>
    <property type="match status" value="1"/>
</dbReference>
<dbReference type="NCBIfam" id="TIGR04183">
    <property type="entry name" value="Por_Secre_tail"/>
    <property type="match status" value="1"/>
</dbReference>
<accession>A0ABQ2IGV7</accession>
<dbReference type="EMBL" id="BMLI01000003">
    <property type="protein sequence ID" value="GGN10849.1"/>
    <property type="molecule type" value="Genomic_DNA"/>
</dbReference>
<dbReference type="InterPro" id="IPR013783">
    <property type="entry name" value="Ig-like_fold"/>
</dbReference>
<evidence type="ECO:0008006" key="3">
    <source>
        <dbReference type="Google" id="ProtNLM"/>
    </source>
</evidence>
<protein>
    <recommendedName>
        <fullName evidence="3">Secreted protein (Por secretion system target)</fullName>
    </recommendedName>
</protein>
<evidence type="ECO:0000313" key="1">
    <source>
        <dbReference type="EMBL" id="GGN10849.1"/>
    </source>
</evidence>
<proteinExistence type="predicted"/>
<dbReference type="Proteomes" id="UP000632339">
    <property type="component" value="Unassembled WGS sequence"/>
</dbReference>
<reference evidence="2" key="1">
    <citation type="journal article" date="2019" name="Int. J. Syst. Evol. Microbiol.">
        <title>The Global Catalogue of Microorganisms (GCM) 10K type strain sequencing project: providing services to taxonomists for standard genome sequencing and annotation.</title>
        <authorList>
            <consortium name="The Broad Institute Genomics Platform"/>
            <consortium name="The Broad Institute Genome Sequencing Center for Infectious Disease"/>
            <person name="Wu L."/>
            <person name="Ma J."/>
        </authorList>
    </citation>
    <scope>NUCLEOTIDE SEQUENCE [LARGE SCALE GENOMIC DNA]</scope>
    <source>
        <strain evidence="2">CGMCC 1.6375</strain>
    </source>
</reference>
<gene>
    <name evidence="1" type="ORF">GCM10010967_53360</name>
</gene>